<organism evidence="1">
    <name type="scientific">Arundo donax</name>
    <name type="common">Giant reed</name>
    <name type="synonym">Donax arundinaceus</name>
    <dbReference type="NCBI Taxonomy" id="35708"/>
    <lineage>
        <taxon>Eukaryota</taxon>
        <taxon>Viridiplantae</taxon>
        <taxon>Streptophyta</taxon>
        <taxon>Embryophyta</taxon>
        <taxon>Tracheophyta</taxon>
        <taxon>Spermatophyta</taxon>
        <taxon>Magnoliopsida</taxon>
        <taxon>Liliopsida</taxon>
        <taxon>Poales</taxon>
        <taxon>Poaceae</taxon>
        <taxon>PACMAD clade</taxon>
        <taxon>Arundinoideae</taxon>
        <taxon>Arundineae</taxon>
        <taxon>Arundo</taxon>
    </lineage>
</organism>
<dbReference type="EMBL" id="GBRH01254427">
    <property type="protein sequence ID" value="JAD43468.1"/>
    <property type="molecule type" value="Transcribed_RNA"/>
</dbReference>
<proteinExistence type="predicted"/>
<dbReference type="AlphaFoldDB" id="A0A0A9A0G8"/>
<name>A0A0A9A0G8_ARUDO</name>
<protein>
    <submittedName>
        <fullName evidence="1">Uncharacterized protein</fullName>
    </submittedName>
</protein>
<evidence type="ECO:0000313" key="1">
    <source>
        <dbReference type="EMBL" id="JAD43468.1"/>
    </source>
</evidence>
<reference evidence="1" key="1">
    <citation type="submission" date="2014-09" db="EMBL/GenBank/DDBJ databases">
        <authorList>
            <person name="Magalhaes I.L.F."/>
            <person name="Oliveira U."/>
            <person name="Santos F.R."/>
            <person name="Vidigal T.H.D.A."/>
            <person name="Brescovit A.D."/>
            <person name="Santos A.J."/>
        </authorList>
    </citation>
    <scope>NUCLEOTIDE SEQUENCE</scope>
    <source>
        <tissue evidence="1">Shoot tissue taken approximately 20 cm above the soil surface</tissue>
    </source>
</reference>
<accession>A0A0A9A0G8</accession>
<reference evidence="1" key="2">
    <citation type="journal article" date="2015" name="Data Brief">
        <title>Shoot transcriptome of the giant reed, Arundo donax.</title>
        <authorList>
            <person name="Barrero R.A."/>
            <person name="Guerrero F.D."/>
            <person name="Moolhuijzen P."/>
            <person name="Goolsby J.A."/>
            <person name="Tidwell J."/>
            <person name="Bellgard S.E."/>
            <person name="Bellgard M.I."/>
        </authorList>
    </citation>
    <scope>NUCLEOTIDE SEQUENCE</scope>
    <source>
        <tissue evidence="1">Shoot tissue taken approximately 20 cm above the soil surface</tissue>
    </source>
</reference>
<sequence length="77" mass="8788">MRRVAGNSGVEAVGRYGHHQQAALPPRHGNGGHGVPSTYRCPTFGHVYYFVKFFRICCHLNCCRRWLIMIDNHVNYG</sequence>